<dbReference type="InterPro" id="IPR021617">
    <property type="entry name" value="DUF3231"/>
</dbReference>
<name>A0A4U1MNB8_9BACL</name>
<evidence type="ECO:0000313" key="1">
    <source>
        <dbReference type="EMBL" id="TKD72226.1"/>
    </source>
</evidence>
<dbReference type="Proteomes" id="UP000310541">
    <property type="component" value="Unassembled WGS sequence"/>
</dbReference>
<evidence type="ECO:0000313" key="2">
    <source>
        <dbReference type="Proteomes" id="UP000310541"/>
    </source>
</evidence>
<comment type="caution">
    <text evidence="1">The sequence shown here is derived from an EMBL/GenBank/DDBJ whole genome shotgun (WGS) entry which is preliminary data.</text>
</comment>
<proteinExistence type="predicted"/>
<dbReference type="OrthoDB" id="1675670at2"/>
<organism evidence="1 2">
    <name type="scientific">Guptibacillus hwajinpoensis</name>
    <dbReference type="NCBI Taxonomy" id="208199"/>
    <lineage>
        <taxon>Bacteria</taxon>
        <taxon>Bacillati</taxon>
        <taxon>Bacillota</taxon>
        <taxon>Bacilli</taxon>
        <taxon>Bacillales</taxon>
        <taxon>Guptibacillaceae</taxon>
        <taxon>Guptibacillus</taxon>
    </lineage>
</organism>
<accession>A0A4U1MNB8</accession>
<dbReference type="AlphaFoldDB" id="A0A4U1MNB8"/>
<reference evidence="1 2" key="1">
    <citation type="submission" date="2019-04" db="EMBL/GenBank/DDBJ databases">
        <title>Genome sequence of Bacillus hwajinpoensis strain Y2.</title>
        <authorList>
            <person name="Fair J.L."/>
            <person name="Maclea K.S."/>
        </authorList>
    </citation>
    <scope>NUCLEOTIDE SEQUENCE [LARGE SCALE GENOMIC DNA]</scope>
    <source>
        <strain evidence="1 2">Y2</strain>
    </source>
</reference>
<gene>
    <name evidence="1" type="ORF">FBF83_05385</name>
</gene>
<sequence>MKKKRHLTKSTASELGILWSQYINDSLSRCILRYFLFHIEDEQIKDVVQNALTLSEAHLEKIKQFLSLENYPIPIGFTDDDVTVDAPTLFTDTYIIMYVQVMSIHGMTRYAGAVGSSLRADYIKYFIDCTNETMDLYTQSSRVVLEKGIITKAPTLNNQPKVDFIQRQSFLTGWLGSRRPINAVEISGTYLNLQKTMAKMVLELGFSQVAESKKVREYMERGRQVCHKHFKRLSTMLEEDNLHVPKTFETEVTDSIVPPFSDKLMMYHVTTLLSSAIAYYGEALALCQRRDLSAAYFRMITEIGVIAEDGVNILIDNGWMEQPPTATDHGGLSKNK</sequence>
<dbReference type="RefSeq" id="WP_136946076.1">
    <property type="nucleotide sequence ID" value="NZ_SWFM01000001.1"/>
</dbReference>
<protein>
    <submittedName>
        <fullName evidence="1">DUF3231 family protein</fullName>
    </submittedName>
</protein>
<dbReference type="Pfam" id="PF11553">
    <property type="entry name" value="DUF3231"/>
    <property type="match status" value="2"/>
</dbReference>
<dbReference type="InterPro" id="IPR012347">
    <property type="entry name" value="Ferritin-like"/>
</dbReference>
<dbReference type="Gene3D" id="1.20.1260.10">
    <property type="match status" value="2"/>
</dbReference>
<dbReference type="EMBL" id="SWFM01000001">
    <property type="protein sequence ID" value="TKD72226.1"/>
    <property type="molecule type" value="Genomic_DNA"/>
</dbReference>